<keyword evidence="8 19" id="KW-0418">Kinase</keyword>
<dbReference type="OrthoDB" id="9797243at2"/>
<evidence type="ECO:0000256" key="7">
    <source>
        <dbReference type="ARBA" id="ARBA00022741"/>
    </source>
</evidence>
<feature type="modified residue" description="4-aspartylphosphate" evidence="13">
    <location>
        <position position="562"/>
    </location>
</feature>
<dbReference type="PROSITE" id="PS50109">
    <property type="entry name" value="HIS_KIN"/>
    <property type="match status" value="1"/>
</dbReference>
<dbReference type="GO" id="GO:0000155">
    <property type="term" value="F:phosphorelay sensor kinase activity"/>
    <property type="evidence" value="ECO:0007669"/>
    <property type="project" value="InterPro"/>
</dbReference>
<evidence type="ECO:0000256" key="4">
    <source>
        <dbReference type="ARBA" id="ARBA00022519"/>
    </source>
</evidence>
<keyword evidence="6" id="KW-0808">Transferase</keyword>
<dbReference type="FunFam" id="1.10.287.130:FF:000002">
    <property type="entry name" value="Two-component osmosensing histidine kinase"/>
    <property type="match status" value="1"/>
</dbReference>
<keyword evidence="4" id="KW-0997">Cell inner membrane</keyword>
<evidence type="ECO:0000256" key="9">
    <source>
        <dbReference type="ARBA" id="ARBA00022840"/>
    </source>
</evidence>
<evidence type="ECO:0000256" key="1">
    <source>
        <dbReference type="ARBA" id="ARBA00000085"/>
    </source>
</evidence>
<comment type="subunit">
    <text evidence="11">At low DSF concentrations, interacts with RpfF.</text>
</comment>
<feature type="domain" description="Histidine kinase" evidence="16">
    <location>
        <begin position="269"/>
        <end position="491"/>
    </location>
</feature>
<keyword evidence="4" id="KW-1003">Cell membrane</keyword>
<feature type="domain" description="Response regulatory" evidence="17">
    <location>
        <begin position="512"/>
        <end position="632"/>
    </location>
</feature>
<dbReference type="SMART" id="SM00387">
    <property type="entry name" value="HATPase_c"/>
    <property type="match status" value="1"/>
</dbReference>
<evidence type="ECO:0000256" key="13">
    <source>
        <dbReference type="PROSITE-ProRule" id="PRU00169"/>
    </source>
</evidence>
<dbReference type="SUPFAM" id="SSF47384">
    <property type="entry name" value="Homodimeric domain of signal transducing histidine kinase"/>
    <property type="match status" value="1"/>
</dbReference>
<protein>
    <recommendedName>
        <fullName evidence="12">Sensory/regulatory protein RpfC</fullName>
        <ecNumber evidence="3">2.7.13.3</ecNumber>
    </recommendedName>
</protein>
<keyword evidence="9" id="KW-0067">ATP-binding</keyword>
<keyword evidence="15" id="KW-0472">Membrane</keyword>
<dbReference type="PANTHER" id="PTHR45339:SF1">
    <property type="entry name" value="HYBRID SIGNAL TRANSDUCTION HISTIDINE KINASE J"/>
    <property type="match status" value="1"/>
</dbReference>
<dbReference type="SMART" id="SM00388">
    <property type="entry name" value="HisKA"/>
    <property type="match status" value="1"/>
</dbReference>
<dbReference type="Gene3D" id="1.10.287.130">
    <property type="match status" value="1"/>
</dbReference>
<dbReference type="PROSITE" id="PS50110">
    <property type="entry name" value="RESPONSE_REGULATORY"/>
    <property type="match status" value="1"/>
</dbReference>
<dbReference type="STRING" id="487184.SAMN05216421_0949"/>
<dbReference type="EC" id="2.7.13.3" evidence="3"/>
<name>A0A1H1PNR9_9GAMM</name>
<reference evidence="20" key="1">
    <citation type="submission" date="2016-10" db="EMBL/GenBank/DDBJ databases">
        <authorList>
            <person name="Varghese N."/>
            <person name="Submissions S."/>
        </authorList>
    </citation>
    <scope>NUCLEOTIDE SEQUENCE [LARGE SCALE GENOMIC DNA]</scope>
    <source>
        <strain evidence="20">NRRL B-51270</strain>
    </source>
</reference>
<dbReference type="CDD" id="cd17546">
    <property type="entry name" value="REC_hyHK_CKI1_RcsC-like"/>
    <property type="match status" value="1"/>
</dbReference>
<evidence type="ECO:0000259" key="18">
    <source>
        <dbReference type="PROSITE" id="PS50885"/>
    </source>
</evidence>
<dbReference type="InterPro" id="IPR036097">
    <property type="entry name" value="HisK_dim/P_sf"/>
</dbReference>
<evidence type="ECO:0000313" key="19">
    <source>
        <dbReference type="EMBL" id="SDS12399.1"/>
    </source>
</evidence>
<dbReference type="SMART" id="SM00304">
    <property type="entry name" value="HAMP"/>
    <property type="match status" value="1"/>
</dbReference>
<comment type="catalytic activity">
    <reaction evidence="1">
        <text>ATP + protein L-histidine = ADP + protein N-phospho-L-histidine.</text>
        <dbReference type="EC" id="2.7.13.3"/>
    </reaction>
</comment>
<comment type="subcellular location">
    <subcellularLocation>
        <location evidence="2">Cell inner membrane</location>
        <topology evidence="2">Multi-pass membrane protein</topology>
    </subcellularLocation>
</comment>
<dbReference type="InterPro" id="IPR036890">
    <property type="entry name" value="HATPase_C_sf"/>
</dbReference>
<dbReference type="AlphaFoldDB" id="A0A1H1PNR9"/>
<feature type="transmembrane region" description="Helical" evidence="15">
    <location>
        <begin position="12"/>
        <end position="34"/>
    </location>
</feature>
<dbReference type="RefSeq" id="WP_093392071.1">
    <property type="nucleotide sequence ID" value="NZ_LT629736.1"/>
</dbReference>
<dbReference type="Gene3D" id="3.30.565.10">
    <property type="entry name" value="Histidine kinase-like ATPase, C-terminal domain"/>
    <property type="match status" value="1"/>
</dbReference>
<keyword evidence="15" id="KW-1133">Transmembrane helix</keyword>
<keyword evidence="7" id="KW-0547">Nucleotide-binding</keyword>
<evidence type="ECO:0000256" key="14">
    <source>
        <dbReference type="SAM" id="Coils"/>
    </source>
</evidence>
<keyword evidence="15" id="KW-0812">Transmembrane</keyword>
<dbReference type="FunFam" id="3.30.565.10:FF:000010">
    <property type="entry name" value="Sensor histidine kinase RcsC"/>
    <property type="match status" value="1"/>
</dbReference>
<evidence type="ECO:0000259" key="17">
    <source>
        <dbReference type="PROSITE" id="PS50110"/>
    </source>
</evidence>
<dbReference type="Pfam" id="PF02518">
    <property type="entry name" value="HATPase_c"/>
    <property type="match status" value="1"/>
</dbReference>
<dbReference type="Proteomes" id="UP000243207">
    <property type="component" value="Chromosome I"/>
</dbReference>
<evidence type="ECO:0000256" key="10">
    <source>
        <dbReference type="ARBA" id="ARBA00023012"/>
    </source>
</evidence>
<evidence type="ECO:0000256" key="11">
    <source>
        <dbReference type="ARBA" id="ARBA00064003"/>
    </source>
</evidence>
<dbReference type="InterPro" id="IPR003594">
    <property type="entry name" value="HATPase_dom"/>
</dbReference>
<dbReference type="InterPro" id="IPR011006">
    <property type="entry name" value="CheY-like_superfamily"/>
</dbReference>
<dbReference type="InterPro" id="IPR003660">
    <property type="entry name" value="HAMP_dom"/>
</dbReference>
<dbReference type="PROSITE" id="PS50885">
    <property type="entry name" value="HAMP"/>
    <property type="match status" value="1"/>
</dbReference>
<dbReference type="SMART" id="SM00448">
    <property type="entry name" value="REC"/>
    <property type="match status" value="1"/>
</dbReference>
<keyword evidence="5 13" id="KW-0597">Phosphoprotein</keyword>
<gene>
    <name evidence="19" type="ORF">SAMN05216421_0949</name>
</gene>
<evidence type="ECO:0000256" key="15">
    <source>
        <dbReference type="SAM" id="Phobius"/>
    </source>
</evidence>
<evidence type="ECO:0000256" key="3">
    <source>
        <dbReference type="ARBA" id="ARBA00012438"/>
    </source>
</evidence>
<keyword evidence="20" id="KW-1185">Reference proteome</keyword>
<proteinExistence type="predicted"/>
<evidence type="ECO:0000259" key="16">
    <source>
        <dbReference type="PROSITE" id="PS50109"/>
    </source>
</evidence>
<dbReference type="Gene3D" id="6.10.340.10">
    <property type="match status" value="1"/>
</dbReference>
<feature type="coiled-coil region" evidence="14">
    <location>
        <begin position="221"/>
        <end position="262"/>
    </location>
</feature>
<dbReference type="SUPFAM" id="SSF158472">
    <property type="entry name" value="HAMP domain-like"/>
    <property type="match status" value="1"/>
</dbReference>
<dbReference type="Pfam" id="PF09984">
    <property type="entry name" value="sCache_4"/>
    <property type="match status" value="1"/>
</dbReference>
<dbReference type="GO" id="GO:0005524">
    <property type="term" value="F:ATP binding"/>
    <property type="evidence" value="ECO:0007669"/>
    <property type="project" value="UniProtKB-KW"/>
</dbReference>
<dbReference type="Gene3D" id="3.40.50.2300">
    <property type="match status" value="1"/>
</dbReference>
<keyword evidence="14" id="KW-0175">Coiled coil</keyword>
<dbReference type="PRINTS" id="PR00344">
    <property type="entry name" value="BCTRLSENSOR"/>
</dbReference>
<dbReference type="InterPro" id="IPR003661">
    <property type="entry name" value="HisK_dim/P_dom"/>
</dbReference>
<dbReference type="InterPro" id="IPR005467">
    <property type="entry name" value="His_kinase_dom"/>
</dbReference>
<dbReference type="Pfam" id="PF00072">
    <property type="entry name" value="Response_reg"/>
    <property type="match status" value="1"/>
</dbReference>
<evidence type="ECO:0000256" key="2">
    <source>
        <dbReference type="ARBA" id="ARBA00004429"/>
    </source>
</evidence>
<dbReference type="SUPFAM" id="SSF52172">
    <property type="entry name" value="CheY-like"/>
    <property type="match status" value="1"/>
</dbReference>
<dbReference type="InterPro" id="IPR004358">
    <property type="entry name" value="Sig_transdc_His_kin-like_C"/>
</dbReference>
<dbReference type="InterPro" id="IPR019247">
    <property type="entry name" value="Histidine_kinase_BarA_N"/>
</dbReference>
<dbReference type="CDD" id="cd06225">
    <property type="entry name" value="HAMP"/>
    <property type="match status" value="1"/>
</dbReference>
<dbReference type="InterPro" id="IPR001789">
    <property type="entry name" value="Sig_transdc_resp-reg_receiver"/>
</dbReference>
<evidence type="ECO:0000256" key="8">
    <source>
        <dbReference type="ARBA" id="ARBA00022777"/>
    </source>
</evidence>
<dbReference type="CDD" id="cd00082">
    <property type="entry name" value="HisKA"/>
    <property type="match status" value="1"/>
</dbReference>
<evidence type="ECO:0000256" key="12">
    <source>
        <dbReference type="ARBA" id="ARBA00068150"/>
    </source>
</evidence>
<keyword evidence="10" id="KW-0902">Two-component regulatory system</keyword>
<organism evidence="19 20">
    <name type="scientific">Halopseudomonas xinjiangensis</name>
    <dbReference type="NCBI Taxonomy" id="487184"/>
    <lineage>
        <taxon>Bacteria</taxon>
        <taxon>Pseudomonadati</taxon>
        <taxon>Pseudomonadota</taxon>
        <taxon>Gammaproteobacteria</taxon>
        <taxon>Pseudomonadales</taxon>
        <taxon>Pseudomonadaceae</taxon>
        <taxon>Halopseudomonas</taxon>
    </lineage>
</organism>
<sequence>MNVLQRGTIQGRLIIIAVVPALLFALLAVIWFTATRLEDVDRELRDTGELIAGQLAPAAEYSVISGNSANLRALLQAALELPNVQRAEVYDARGTRLASLSRPEQIESQELNVFTADIRRQRVSIASDRYLLDAPDISELGSQYLGQVQVYLSKRAFLARQADILVDTLLLAFIVLLASLALAVRLARALARPMEQMSKAVKALQGGQLDTRLPVQDRYEIGQLMSNINALAQNLEQARDSQQRSIAQLVAAREEAEQANRAKSEFLAMMSHELRTPMNGVMGMLQLLETTELNREQDEYVQIAGDSTHHLLKVINDILDFSRIENGAVELEELTFDLPDLIRQTVAAFEHPASQKTLRLRTDLHGPTELTRVIGDPTRIRQILVNLIGNALKFTETGEITVHANWDEDGPDRVWLQCQVKDTGIGIANDRLESMFDAFRQGDSSTSRRFGGTGLGLSIARTFARRMGGDLYASSVEGQGSCFTLSIPLQLADSPAEPELPVPVSRTGSRDPILLVEDNPVNRMVIEGMLRSLSHEVVVAESGEQALEYLTSAQPFAAVLMDLQLPDSDGVSVYLSYRRLAQNHGRPVTTCIALSASATEGDRSRCLNAGMQAFLGKPLARQSLQQTLSRWIGDATVDH</sequence>
<evidence type="ECO:0000256" key="5">
    <source>
        <dbReference type="ARBA" id="ARBA00022553"/>
    </source>
</evidence>
<dbReference type="GO" id="GO:0005886">
    <property type="term" value="C:plasma membrane"/>
    <property type="evidence" value="ECO:0007669"/>
    <property type="project" value="UniProtKB-SubCell"/>
</dbReference>
<evidence type="ECO:0000256" key="6">
    <source>
        <dbReference type="ARBA" id="ARBA00022679"/>
    </source>
</evidence>
<evidence type="ECO:0000313" key="20">
    <source>
        <dbReference type="Proteomes" id="UP000243207"/>
    </source>
</evidence>
<dbReference type="CDD" id="cd16922">
    <property type="entry name" value="HATPase_EvgS-ArcB-TorS-like"/>
    <property type="match status" value="1"/>
</dbReference>
<dbReference type="PANTHER" id="PTHR45339">
    <property type="entry name" value="HYBRID SIGNAL TRANSDUCTION HISTIDINE KINASE J"/>
    <property type="match status" value="1"/>
</dbReference>
<dbReference type="EMBL" id="LT629736">
    <property type="protein sequence ID" value="SDS12399.1"/>
    <property type="molecule type" value="Genomic_DNA"/>
</dbReference>
<dbReference type="Pfam" id="PF00512">
    <property type="entry name" value="HisKA"/>
    <property type="match status" value="1"/>
</dbReference>
<feature type="domain" description="HAMP" evidence="18">
    <location>
        <begin position="188"/>
        <end position="240"/>
    </location>
</feature>
<dbReference type="SUPFAM" id="SSF55874">
    <property type="entry name" value="ATPase domain of HSP90 chaperone/DNA topoisomerase II/histidine kinase"/>
    <property type="match status" value="1"/>
</dbReference>
<accession>A0A1H1PNR9</accession>
<dbReference type="Pfam" id="PF00672">
    <property type="entry name" value="HAMP"/>
    <property type="match status" value="1"/>
</dbReference>